<reference evidence="4 5" key="1">
    <citation type="submission" date="2019-02" db="EMBL/GenBank/DDBJ databases">
        <title>Sequencing the genomes of 1000 actinobacteria strains.</title>
        <authorList>
            <person name="Klenk H.-P."/>
        </authorList>
    </citation>
    <scope>NUCLEOTIDE SEQUENCE [LARGE SCALE GENOMIC DNA]</scope>
    <source>
        <strain evidence="4 5">DSM 45888</strain>
    </source>
</reference>
<keyword evidence="5" id="KW-1185">Reference proteome</keyword>
<dbReference type="PANTHER" id="PTHR30466:SF11">
    <property type="entry name" value="FLAVIN-DEPENDENT MONOOXYGENASE, REDUCTASE SUBUNIT HSAB"/>
    <property type="match status" value="1"/>
</dbReference>
<accession>A0A4Q7UMM5</accession>
<protein>
    <submittedName>
        <fullName evidence="4">Flavin reductase (DIM6/NTAB) family NADH-FMN oxidoreductase RutF</fullName>
    </submittedName>
</protein>
<sequence>MAHQGMVSAEELRSAMRTFPTGVVALTSVREGRPVGATLGSFFSISLRPALVGFSISRDSATWRSIGRSGRLGIDVLAFDQESVGLALAASGDDKFEGISWRWSDNGLPIIDGCNAHFECRVENCHRAGDHFIVVARVEEVRRLRDVPPLVHCDRNFHQLAVVSAHYAGS</sequence>
<keyword evidence="2" id="KW-0560">Oxidoreductase</keyword>
<dbReference type="InterPro" id="IPR050268">
    <property type="entry name" value="NADH-dep_flavin_reductase"/>
</dbReference>
<dbReference type="Gene3D" id="2.30.110.10">
    <property type="entry name" value="Electron Transport, Fmn-binding Protein, Chain A"/>
    <property type="match status" value="1"/>
</dbReference>
<dbReference type="GO" id="GO:0010181">
    <property type="term" value="F:FMN binding"/>
    <property type="evidence" value="ECO:0007669"/>
    <property type="project" value="InterPro"/>
</dbReference>
<dbReference type="InterPro" id="IPR002563">
    <property type="entry name" value="Flavin_Rdtase-like_dom"/>
</dbReference>
<organism evidence="4 5">
    <name type="scientific">Micromonospora violae</name>
    <dbReference type="NCBI Taxonomy" id="1278207"/>
    <lineage>
        <taxon>Bacteria</taxon>
        <taxon>Bacillati</taxon>
        <taxon>Actinomycetota</taxon>
        <taxon>Actinomycetes</taxon>
        <taxon>Micromonosporales</taxon>
        <taxon>Micromonosporaceae</taxon>
        <taxon>Micromonospora</taxon>
    </lineage>
</organism>
<feature type="domain" description="Flavin reductase like" evidence="3">
    <location>
        <begin position="16"/>
        <end position="159"/>
    </location>
</feature>
<dbReference type="OrthoDB" id="9792858at2"/>
<evidence type="ECO:0000256" key="2">
    <source>
        <dbReference type="ARBA" id="ARBA00023002"/>
    </source>
</evidence>
<evidence type="ECO:0000313" key="4">
    <source>
        <dbReference type="EMBL" id="RZT82234.1"/>
    </source>
</evidence>
<name>A0A4Q7UMM5_9ACTN</name>
<proteinExistence type="inferred from homology"/>
<dbReference type="AlphaFoldDB" id="A0A4Q7UMM5"/>
<dbReference type="SUPFAM" id="SSF50475">
    <property type="entry name" value="FMN-binding split barrel"/>
    <property type="match status" value="1"/>
</dbReference>
<gene>
    <name evidence="4" type="ORF">EV382_5539</name>
</gene>
<dbReference type="SMART" id="SM00903">
    <property type="entry name" value="Flavin_Reduct"/>
    <property type="match status" value="1"/>
</dbReference>
<evidence type="ECO:0000313" key="5">
    <source>
        <dbReference type="Proteomes" id="UP000293781"/>
    </source>
</evidence>
<dbReference type="EMBL" id="SHKK01000001">
    <property type="protein sequence ID" value="RZT82234.1"/>
    <property type="molecule type" value="Genomic_DNA"/>
</dbReference>
<dbReference type="PANTHER" id="PTHR30466">
    <property type="entry name" value="FLAVIN REDUCTASE"/>
    <property type="match status" value="1"/>
</dbReference>
<dbReference type="Proteomes" id="UP000293781">
    <property type="component" value="Unassembled WGS sequence"/>
</dbReference>
<evidence type="ECO:0000259" key="3">
    <source>
        <dbReference type="SMART" id="SM00903"/>
    </source>
</evidence>
<dbReference type="Pfam" id="PF01613">
    <property type="entry name" value="Flavin_Reduct"/>
    <property type="match status" value="1"/>
</dbReference>
<evidence type="ECO:0000256" key="1">
    <source>
        <dbReference type="ARBA" id="ARBA00008898"/>
    </source>
</evidence>
<dbReference type="InterPro" id="IPR012349">
    <property type="entry name" value="Split_barrel_FMN-bd"/>
</dbReference>
<dbReference type="GO" id="GO:0042602">
    <property type="term" value="F:riboflavin reductase (NADPH) activity"/>
    <property type="evidence" value="ECO:0007669"/>
    <property type="project" value="TreeGrafter"/>
</dbReference>
<comment type="similarity">
    <text evidence="1">Belongs to the non-flavoprotein flavin reductase family.</text>
</comment>
<comment type="caution">
    <text evidence="4">The sequence shown here is derived from an EMBL/GenBank/DDBJ whole genome shotgun (WGS) entry which is preliminary data.</text>
</comment>